<reference evidence="2 3" key="1">
    <citation type="journal article" date="2025" name="Microbiol. Resour. Announc.">
        <title>Draft genome sequences for Neonectria magnoliae and Neonectria punicea, canker pathogens of Liriodendron tulipifera and Acer saccharum in West Virginia.</title>
        <authorList>
            <person name="Petronek H.M."/>
            <person name="Kasson M.T."/>
            <person name="Metheny A.M."/>
            <person name="Stauder C.M."/>
            <person name="Lovett B."/>
            <person name="Lynch S.C."/>
            <person name="Garnas J.R."/>
            <person name="Kasson L.R."/>
            <person name="Stajich J.E."/>
        </authorList>
    </citation>
    <scope>NUCLEOTIDE SEQUENCE [LARGE SCALE GENOMIC DNA]</scope>
    <source>
        <strain evidence="2 3">NRRL 64651</strain>
    </source>
</reference>
<evidence type="ECO:0000313" key="2">
    <source>
        <dbReference type="EMBL" id="KAK7422941.1"/>
    </source>
</evidence>
<evidence type="ECO:0000256" key="1">
    <source>
        <dbReference type="SAM" id="MobiDB-lite"/>
    </source>
</evidence>
<comment type="caution">
    <text evidence="2">The sequence shown here is derived from an EMBL/GenBank/DDBJ whole genome shotgun (WGS) entry which is preliminary data.</text>
</comment>
<dbReference type="Proteomes" id="UP001498421">
    <property type="component" value="Unassembled WGS sequence"/>
</dbReference>
<keyword evidence="3" id="KW-1185">Reference proteome</keyword>
<organism evidence="2 3">
    <name type="scientific">Neonectria magnoliae</name>
    <dbReference type="NCBI Taxonomy" id="2732573"/>
    <lineage>
        <taxon>Eukaryota</taxon>
        <taxon>Fungi</taxon>
        <taxon>Dikarya</taxon>
        <taxon>Ascomycota</taxon>
        <taxon>Pezizomycotina</taxon>
        <taxon>Sordariomycetes</taxon>
        <taxon>Hypocreomycetidae</taxon>
        <taxon>Hypocreales</taxon>
        <taxon>Nectriaceae</taxon>
        <taxon>Neonectria</taxon>
    </lineage>
</organism>
<dbReference type="PANTHER" id="PTHR36681">
    <property type="entry name" value="NUCLEAR GTPASE, GERMINAL CENTER-ASSOCIATED, TANDEM DUPLICATE 3"/>
    <property type="match status" value="1"/>
</dbReference>
<proteinExistence type="predicted"/>
<accession>A0ABR1HQW8</accession>
<dbReference type="PANTHER" id="PTHR36681:SF3">
    <property type="entry name" value="NUCLEAR GTPASE, GERMINAL CENTER-ASSOCIATED, TANDEM DUPLICATE 3"/>
    <property type="match status" value="1"/>
</dbReference>
<name>A0ABR1HQW8_9HYPO</name>
<sequence length="614" mass="69753">MHRFKEIDKFKAYENEDKRIQDLAVSRSPIEHGLPKVRAVWGFTEGMLRKHAKGCNSPLAMETKVNRILDTNPAALAFMNEGIRNFYTSKPEALSLAIKPFLDSTKENYGYKTPFSAWPLVKTVNLFVKADILKTGIHLVDLPGRGDAVDSRSEIAQKFREKLDVRMINGYEEAQMILNGKLDGRGLCVVLSKIDDLTADAYIEDCSELRNNTEVISKQALLASLLKEKQELDASYASLQEKNQAEVHSEAARARQYAEQTTRDTERPTTALEQIAHTLKDFHSKRRALVSEIEHLTSWLHHRAIQTRCSHVEERIHEDFSERQAVTGTDSDLDESEHELENEDDDDALGKAKGFPTRRYTGIPAAEQWLHQATLETREKHLDSLLARFHNLLANTQSYSQEHCRGIELELAKDEVEGALAETHKTFEGELKKVFGFWSQIIQAIEPLSSRSTAMAHFNTEATRTVARWACKYPEDIASYEKMHWITYQAILVRGGARFTSEGTGITYTWLENLAPPLLAGIAKEWDEKLNQYLPSHALPIMEDFCRIWEAYLESLVFSVRKCVPSLAPEFTRLVPFLRNVQNAAKHDVAHVLDDLSQQASEAHPEVVNVLEID</sequence>
<gene>
    <name evidence="2" type="ORF">QQZ08_009299</name>
</gene>
<dbReference type="EMBL" id="JAZAVK010000103">
    <property type="protein sequence ID" value="KAK7422941.1"/>
    <property type="molecule type" value="Genomic_DNA"/>
</dbReference>
<feature type="compositionally biased region" description="Acidic residues" evidence="1">
    <location>
        <begin position="331"/>
        <end position="347"/>
    </location>
</feature>
<protein>
    <submittedName>
        <fullName evidence="2">Uncharacterized protein</fullName>
    </submittedName>
</protein>
<evidence type="ECO:0000313" key="3">
    <source>
        <dbReference type="Proteomes" id="UP001498421"/>
    </source>
</evidence>
<feature type="region of interest" description="Disordered" evidence="1">
    <location>
        <begin position="320"/>
        <end position="351"/>
    </location>
</feature>